<proteinExistence type="inferred from homology"/>
<evidence type="ECO:0000256" key="12">
    <source>
        <dbReference type="ARBA" id="ARBA00034617"/>
    </source>
</evidence>
<dbReference type="Pfam" id="PF19833">
    <property type="entry name" value="RecG_dom3_C"/>
    <property type="match status" value="1"/>
</dbReference>
<keyword evidence="4 15" id="KW-0227">DNA damage</keyword>
<evidence type="ECO:0000256" key="10">
    <source>
        <dbReference type="ARBA" id="ARBA00023204"/>
    </source>
</evidence>
<dbReference type="SMART" id="SM00487">
    <property type="entry name" value="DEXDc"/>
    <property type="match status" value="1"/>
</dbReference>
<comment type="function">
    <text evidence="15">Plays a critical role in recombination and DNA repair. Helps process Holliday junction intermediates to mature products by catalyzing branch migration. Has replication fork regression activity, unwinds stalled or blocked replication forks to make a HJ that can be resolved. Has a DNA unwinding activity characteristic of a DNA helicase with 3'-5' polarity.</text>
</comment>
<comment type="catalytic activity">
    <reaction evidence="12 15">
        <text>Couples ATP hydrolysis with the unwinding of duplex DNA by translocating in the 3'-5' direction.</text>
        <dbReference type="EC" id="5.6.2.4"/>
    </reaction>
</comment>
<dbReference type="InterPro" id="IPR014001">
    <property type="entry name" value="Helicase_ATP-bd"/>
</dbReference>
<organism evidence="18 19">
    <name type="scientific">Sutterella massiliensis</name>
    <dbReference type="NCBI Taxonomy" id="1816689"/>
    <lineage>
        <taxon>Bacteria</taxon>
        <taxon>Pseudomonadati</taxon>
        <taxon>Pseudomonadota</taxon>
        <taxon>Betaproteobacteria</taxon>
        <taxon>Burkholderiales</taxon>
        <taxon>Sutterellaceae</taxon>
        <taxon>Sutterella</taxon>
    </lineage>
</organism>
<comment type="caution">
    <text evidence="18">The sequence shown here is derived from an EMBL/GenBank/DDBJ whole genome shotgun (WGS) entry which is preliminary data.</text>
</comment>
<evidence type="ECO:0000256" key="6">
    <source>
        <dbReference type="ARBA" id="ARBA00022806"/>
    </source>
</evidence>
<keyword evidence="5 15" id="KW-0378">Hydrolase</keyword>
<keyword evidence="7 15" id="KW-0067">ATP-binding</keyword>
<dbReference type="Proteomes" id="UP000715095">
    <property type="component" value="Unassembled WGS sequence"/>
</dbReference>
<accession>A0ABS2DQ87</accession>
<feature type="domain" description="Helicase ATP-binding" evidence="16">
    <location>
        <begin position="290"/>
        <end position="459"/>
    </location>
</feature>
<evidence type="ECO:0000256" key="15">
    <source>
        <dbReference type="RuleBase" id="RU363016"/>
    </source>
</evidence>
<sequence>MTLEKGTGAQRAAGVIRTGKLAPLQERLKKLGLVSDWDFVLHLPLRYEDETSIRPIAEIAPGGAVQIQGRVVSSQMTMTPRGPQFVAQVSDGTDTIRVRFIHYYPSIQLQLSPGKTVRLFGEPKEAFGGMGLEMIHPRIRVPVENEDSLPKALTPVYPLGENVQQAWIRKRIARALLDLGGMEDLVPAEITTALGLPGLKASLEFLHHPPADASASALMDRTDPHWQRLKFDELLAQQITLRSVRALATSRKAPKLIAAQGSRFIDAFLSRLPFKPTGAQLRVWCEIERDLARDRPMHRLVQGDVGSGKTVVAALAALRAAEAGMQTAFMAPTEILAVQHFRKIAEWLEPLGIRCAWLTGRLKAAERRESLEAIRSGAAQIAIGTHALIQEKVEFNALGLAIVDEQHRFGVAQRLALRSNPHEPNDQTALKPHLLMLSATPIPRTLAMSYLADLDVSVIDELPPGRTPVVTKTVRLDRRADVLGVVRATAESGRQVYWVCPMIEENETIDLTSAVECKADLVRRLPTLRIGLVHGAMPAEEKNDVMQRFEAGEIDVLVSTVVIEVGVDVPNATLMVIEHAERFGLAQLHQLRGRVGRGAEKSACILLYDPALSEIGRERLKIIRESTDGFEIARRDLELRGPGEFLGERQSGMPMLRFADLETDAALLAAARDAAARMCESDPDRAARHAKRWFSAQSDFLSA</sequence>
<evidence type="ECO:0000256" key="2">
    <source>
        <dbReference type="ARBA" id="ARBA00017846"/>
    </source>
</evidence>
<keyword evidence="3 15" id="KW-0547">Nucleotide-binding</keyword>
<dbReference type="InterPro" id="IPR033454">
    <property type="entry name" value="RecG_wedge"/>
</dbReference>
<dbReference type="PANTHER" id="PTHR47964">
    <property type="entry name" value="ATP-DEPENDENT DNA HELICASE HOMOLOG RECG, CHLOROPLASTIC"/>
    <property type="match status" value="1"/>
</dbReference>
<keyword evidence="6 15" id="KW-0347">Helicase</keyword>
<dbReference type="NCBIfam" id="NF008168">
    <property type="entry name" value="PRK10917.2-2"/>
    <property type="match status" value="1"/>
</dbReference>
<evidence type="ECO:0000256" key="5">
    <source>
        <dbReference type="ARBA" id="ARBA00022801"/>
    </source>
</evidence>
<reference evidence="18 19" key="1">
    <citation type="journal article" date="2021" name="Sci. Rep.">
        <title>The distribution of antibiotic resistance genes in chicken gut microbiota commensals.</title>
        <authorList>
            <person name="Juricova H."/>
            <person name="Matiasovicova J."/>
            <person name="Kubasova T."/>
            <person name="Cejkova D."/>
            <person name="Rychlik I."/>
        </authorList>
    </citation>
    <scope>NUCLEOTIDE SEQUENCE [LARGE SCALE GENOMIC DNA]</scope>
    <source>
        <strain evidence="18 19">An829</strain>
    </source>
</reference>
<dbReference type="Pfam" id="PF17191">
    <property type="entry name" value="RecG_wedge"/>
    <property type="match status" value="1"/>
</dbReference>
<keyword evidence="10 15" id="KW-0234">DNA repair</keyword>
<dbReference type="GO" id="GO:0004386">
    <property type="term" value="F:helicase activity"/>
    <property type="evidence" value="ECO:0007669"/>
    <property type="project" value="UniProtKB-KW"/>
</dbReference>
<dbReference type="CDD" id="cd04488">
    <property type="entry name" value="RecG_wedge_OBF"/>
    <property type="match status" value="1"/>
</dbReference>
<dbReference type="Gene3D" id="3.40.50.300">
    <property type="entry name" value="P-loop containing nucleotide triphosphate hydrolases"/>
    <property type="match status" value="2"/>
</dbReference>
<evidence type="ECO:0000256" key="1">
    <source>
        <dbReference type="ARBA" id="ARBA00007504"/>
    </source>
</evidence>
<dbReference type="InterPro" id="IPR001650">
    <property type="entry name" value="Helicase_C-like"/>
</dbReference>
<dbReference type="Gene3D" id="2.40.50.140">
    <property type="entry name" value="Nucleic acid-binding proteins"/>
    <property type="match status" value="1"/>
</dbReference>
<evidence type="ECO:0000256" key="14">
    <source>
        <dbReference type="ARBA" id="ARBA00048988"/>
    </source>
</evidence>
<dbReference type="CDD" id="cd17992">
    <property type="entry name" value="DEXHc_RecG"/>
    <property type="match status" value="1"/>
</dbReference>
<evidence type="ECO:0000256" key="3">
    <source>
        <dbReference type="ARBA" id="ARBA00022741"/>
    </source>
</evidence>
<evidence type="ECO:0000256" key="8">
    <source>
        <dbReference type="ARBA" id="ARBA00023125"/>
    </source>
</evidence>
<dbReference type="SUPFAM" id="SSF52540">
    <property type="entry name" value="P-loop containing nucleoside triphosphate hydrolases"/>
    <property type="match status" value="2"/>
</dbReference>
<evidence type="ECO:0000256" key="11">
    <source>
        <dbReference type="ARBA" id="ARBA00023235"/>
    </source>
</evidence>
<name>A0ABS2DQ87_9BURK</name>
<evidence type="ECO:0000256" key="4">
    <source>
        <dbReference type="ARBA" id="ARBA00022763"/>
    </source>
</evidence>
<dbReference type="InterPro" id="IPR012340">
    <property type="entry name" value="NA-bd_OB-fold"/>
</dbReference>
<dbReference type="NCBIfam" id="NF008166">
    <property type="entry name" value="PRK10917.1-4"/>
    <property type="match status" value="1"/>
</dbReference>
<dbReference type="InterPro" id="IPR027417">
    <property type="entry name" value="P-loop_NTPase"/>
</dbReference>
<dbReference type="InterPro" id="IPR047112">
    <property type="entry name" value="RecG/Mfd"/>
</dbReference>
<keyword evidence="11" id="KW-0413">Isomerase</keyword>
<gene>
    <name evidence="18" type="primary">recG</name>
    <name evidence="18" type="ORF">H6A60_02925</name>
</gene>
<dbReference type="SMART" id="SM00490">
    <property type="entry name" value="HELICc"/>
    <property type="match status" value="1"/>
</dbReference>
<dbReference type="PANTHER" id="PTHR47964:SF1">
    <property type="entry name" value="ATP-DEPENDENT DNA HELICASE HOMOLOG RECG, CHLOROPLASTIC"/>
    <property type="match status" value="1"/>
</dbReference>
<protein>
    <recommendedName>
        <fullName evidence="2 15">ATP-dependent DNA helicase RecG</fullName>
        <ecNumber evidence="13 15">5.6.2.4</ecNumber>
    </recommendedName>
</protein>
<evidence type="ECO:0000256" key="13">
    <source>
        <dbReference type="ARBA" id="ARBA00034808"/>
    </source>
</evidence>
<dbReference type="NCBIfam" id="NF008163">
    <property type="entry name" value="PRK10917.1-1"/>
    <property type="match status" value="1"/>
</dbReference>
<keyword evidence="19" id="KW-1185">Reference proteome</keyword>
<feature type="domain" description="Helicase C-terminal" evidence="17">
    <location>
        <begin position="481"/>
        <end position="638"/>
    </location>
</feature>
<keyword evidence="8" id="KW-0238">DNA-binding</keyword>
<evidence type="ECO:0000313" key="19">
    <source>
        <dbReference type="Proteomes" id="UP000715095"/>
    </source>
</evidence>
<dbReference type="Pfam" id="PF00271">
    <property type="entry name" value="Helicase_C"/>
    <property type="match status" value="1"/>
</dbReference>
<dbReference type="RefSeq" id="WP_205101918.1">
    <property type="nucleotide sequence ID" value="NZ_JACJJC010000003.1"/>
</dbReference>
<dbReference type="Pfam" id="PF00270">
    <property type="entry name" value="DEAD"/>
    <property type="match status" value="1"/>
</dbReference>
<evidence type="ECO:0000313" key="18">
    <source>
        <dbReference type="EMBL" id="MBM6703449.1"/>
    </source>
</evidence>
<comment type="catalytic activity">
    <reaction evidence="14 15">
        <text>ATP + H2O = ADP + phosphate + H(+)</text>
        <dbReference type="Rhea" id="RHEA:13065"/>
        <dbReference type="ChEBI" id="CHEBI:15377"/>
        <dbReference type="ChEBI" id="CHEBI:15378"/>
        <dbReference type="ChEBI" id="CHEBI:30616"/>
        <dbReference type="ChEBI" id="CHEBI:43474"/>
        <dbReference type="ChEBI" id="CHEBI:456216"/>
        <dbReference type="EC" id="5.6.2.4"/>
    </reaction>
</comment>
<evidence type="ECO:0000256" key="9">
    <source>
        <dbReference type="ARBA" id="ARBA00023172"/>
    </source>
</evidence>
<comment type="similarity">
    <text evidence="1 15">Belongs to the helicase family. RecG subfamily.</text>
</comment>
<evidence type="ECO:0000256" key="7">
    <source>
        <dbReference type="ARBA" id="ARBA00022840"/>
    </source>
</evidence>
<dbReference type="InterPro" id="IPR045562">
    <property type="entry name" value="RecG_dom3_C"/>
</dbReference>
<dbReference type="InterPro" id="IPR004609">
    <property type="entry name" value="ATP-dep_DNA_helicase_RecG"/>
</dbReference>
<evidence type="ECO:0000259" key="17">
    <source>
        <dbReference type="PROSITE" id="PS51194"/>
    </source>
</evidence>
<dbReference type="SUPFAM" id="SSF50249">
    <property type="entry name" value="Nucleic acid-binding proteins"/>
    <property type="match status" value="1"/>
</dbReference>
<dbReference type="InterPro" id="IPR011545">
    <property type="entry name" value="DEAD/DEAH_box_helicase_dom"/>
</dbReference>
<dbReference type="NCBIfam" id="TIGR00643">
    <property type="entry name" value="recG"/>
    <property type="match status" value="1"/>
</dbReference>
<keyword evidence="9 15" id="KW-0233">DNA recombination</keyword>
<dbReference type="NCBIfam" id="NF008165">
    <property type="entry name" value="PRK10917.1-3"/>
    <property type="match status" value="1"/>
</dbReference>
<evidence type="ECO:0000259" key="16">
    <source>
        <dbReference type="PROSITE" id="PS51192"/>
    </source>
</evidence>
<dbReference type="PROSITE" id="PS51192">
    <property type="entry name" value="HELICASE_ATP_BIND_1"/>
    <property type="match status" value="1"/>
</dbReference>
<dbReference type="EMBL" id="JACJJC010000003">
    <property type="protein sequence ID" value="MBM6703449.1"/>
    <property type="molecule type" value="Genomic_DNA"/>
</dbReference>
<dbReference type="EC" id="5.6.2.4" evidence="13 15"/>
<dbReference type="PROSITE" id="PS51194">
    <property type="entry name" value="HELICASE_CTER"/>
    <property type="match status" value="1"/>
</dbReference>